<sequence>MTGSFAQNVLLVVLHEAIEDHFQNGPHPNDHLLIQDKKHLVCGGSSALIWHMVNRDKATYGFMRAVAIESIYLRAIFILRIYVLP</sequence>
<keyword evidence="1" id="KW-0472">Membrane</keyword>
<evidence type="ECO:0000313" key="2">
    <source>
        <dbReference type="EMBL" id="THC90163.1"/>
    </source>
</evidence>
<keyword evidence="1" id="KW-0812">Transmembrane</keyword>
<dbReference type="VEuPathDB" id="FungiDB:EYZ11_010373"/>
<feature type="transmembrane region" description="Helical" evidence="1">
    <location>
        <begin position="62"/>
        <end position="83"/>
    </location>
</feature>
<evidence type="ECO:0000313" key="3">
    <source>
        <dbReference type="Proteomes" id="UP000308092"/>
    </source>
</evidence>
<organism evidence="2 3">
    <name type="scientific">Aspergillus tanneri</name>
    <dbReference type="NCBI Taxonomy" id="1220188"/>
    <lineage>
        <taxon>Eukaryota</taxon>
        <taxon>Fungi</taxon>
        <taxon>Dikarya</taxon>
        <taxon>Ascomycota</taxon>
        <taxon>Pezizomycotina</taxon>
        <taxon>Eurotiomycetes</taxon>
        <taxon>Eurotiomycetidae</taxon>
        <taxon>Eurotiales</taxon>
        <taxon>Aspergillaceae</taxon>
        <taxon>Aspergillus</taxon>
        <taxon>Aspergillus subgen. Circumdati</taxon>
    </lineage>
</organism>
<dbReference type="AlphaFoldDB" id="A0A4S3J5G9"/>
<dbReference type="Proteomes" id="UP000308092">
    <property type="component" value="Unassembled WGS sequence"/>
</dbReference>
<keyword evidence="3" id="KW-1185">Reference proteome</keyword>
<gene>
    <name evidence="2" type="ORF">EYZ11_010373</name>
</gene>
<name>A0A4S3J5G9_9EURO</name>
<proteinExistence type="predicted"/>
<evidence type="ECO:0000256" key="1">
    <source>
        <dbReference type="SAM" id="Phobius"/>
    </source>
</evidence>
<accession>A0A4S3J5G9</accession>
<comment type="caution">
    <text evidence="2">The sequence shown here is derived from an EMBL/GenBank/DDBJ whole genome shotgun (WGS) entry which is preliminary data.</text>
</comment>
<protein>
    <submittedName>
        <fullName evidence="2">Uncharacterized protein</fullName>
    </submittedName>
</protein>
<keyword evidence="1" id="KW-1133">Transmembrane helix</keyword>
<dbReference type="EMBL" id="SOSA01000552">
    <property type="protein sequence ID" value="THC90163.1"/>
    <property type="molecule type" value="Genomic_DNA"/>
</dbReference>
<reference evidence="2 3" key="1">
    <citation type="submission" date="2019-03" db="EMBL/GenBank/DDBJ databases">
        <title>The genome sequence of a newly discovered highly antifungal drug resistant Aspergillus species, Aspergillus tanneri NIH 1004.</title>
        <authorList>
            <person name="Mounaud S."/>
            <person name="Singh I."/>
            <person name="Joardar V."/>
            <person name="Pakala S."/>
            <person name="Pakala S."/>
            <person name="Venepally P."/>
            <person name="Hoover J."/>
            <person name="Nierman W."/>
            <person name="Chung J."/>
            <person name="Losada L."/>
        </authorList>
    </citation>
    <scope>NUCLEOTIDE SEQUENCE [LARGE SCALE GENOMIC DNA]</scope>
    <source>
        <strain evidence="2 3">NIH1004</strain>
    </source>
</reference>